<feature type="transmembrane region" description="Helical" evidence="7">
    <location>
        <begin position="287"/>
        <end position="306"/>
    </location>
</feature>
<reference evidence="10" key="1">
    <citation type="submission" date="2015-05" db="EMBL/GenBank/DDBJ databases">
        <authorList>
            <person name="Urmite Genomes"/>
        </authorList>
    </citation>
    <scope>NUCLEOTIDE SEQUENCE [LARGE SCALE GENOMIC DNA]</scope>
    <source>
        <strain evidence="10">LF1</strain>
    </source>
</reference>
<dbReference type="OrthoDB" id="9764596at2"/>
<organism evidence="9 10">
    <name type="scientific">Neobacillus massiliamazoniensis</name>
    <dbReference type="NCBI Taxonomy" id="1499688"/>
    <lineage>
        <taxon>Bacteria</taxon>
        <taxon>Bacillati</taxon>
        <taxon>Bacillota</taxon>
        <taxon>Bacilli</taxon>
        <taxon>Bacillales</taxon>
        <taxon>Bacillaceae</taxon>
        <taxon>Neobacillus</taxon>
    </lineage>
</organism>
<dbReference type="Gene3D" id="1.20.1250.20">
    <property type="entry name" value="MFS general substrate transporter like domains"/>
    <property type="match status" value="2"/>
</dbReference>
<keyword evidence="10" id="KW-1185">Reference proteome</keyword>
<feature type="transmembrane region" description="Helical" evidence="7">
    <location>
        <begin position="37"/>
        <end position="58"/>
    </location>
</feature>
<sequence length="449" mass="49916">MKVSSKTVLSYGLGSLGSNLIWGLMLGYLMLFYTDYFGISAAAVGTLFLVARVWDALMDPIMGVIVDNTKSRWGKFRPYLLIAPVIMAGLTVLCFLQPHISPSAKIIYAYVTYIMWGMSYSVVDVPYWSMTAAITDDPKERTKVVMFPRVMAIIGALVVSVFTLPLVKASNSWFLVSLIYAVLCVGFFWTTFFNVKEQVTVTRNEKFTFRDAFRVIKLNQPLLMLLLTMLMEDTITKFKGAFGIYYFKYYLHAENLFPLFSLVSIVPILIGAMFIPMMSKRLGKKKTTMIGLVGSGVSGIALFFVGKSMIPFFILSILGSLFFGIATITMSAMIADCVEYGEWKIGKRAEGTVFATNTFRSKFAGAIGGGIGAYLLSGIGYTPNHTQSGTTLVWMQLLYTIIPGILLLFSVVPLIKYQLTEATYGKILTEIKMKRESNKAKVETLANVQ</sequence>
<evidence type="ECO:0000256" key="3">
    <source>
        <dbReference type="ARBA" id="ARBA00022692"/>
    </source>
</evidence>
<keyword evidence="2" id="KW-0813">Transport</keyword>
<feature type="transmembrane region" description="Helical" evidence="7">
    <location>
        <begin position="144"/>
        <end position="167"/>
    </location>
</feature>
<accession>A0A0U1NYT0</accession>
<feature type="transmembrane region" description="Helical" evidence="7">
    <location>
        <begin position="256"/>
        <end position="275"/>
    </location>
</feature>
<feature type="transmembrane region" description="Helical" evidence="7">
    <location>
        <begin position="79"/>
        <end position="100"/>
    </location>
</feature>
<dbReference type="Proteomes" id="UP000199087">
    <property type="component" value="Unassembled WGS sequence"/>
</dbReference>
<dbReference type="InterPro" id="IPR036259">
    <property type="entry name" value="MFS_trans_sf"/>
</dbReference>
<evidence type="ECO:0000259" key="8">
    <source>
        <dbReference type="PROSITE" id="PS50850"/>
    </source>
</evidence>
<protein>
    <submittedName>
        <fullName evidence="9">Sugar (Glycoside-Pentoside-Hexuronide) transporter</fullName>
    </submittedName>
</protein>
<comment type="subcellular location">
    <subcellularLocation>
        <location evidence="1">Cell membrane</location>
        <topology evidence="1">Multi-pass membrane protein</topology>
    </subcellularLocation>
</comment>
<dbReference type="GO" id="GO:0005886">
    <property type="term" value="C:plasma membrane"/>
    <property type="evidence" value="ECO:0007669"/>
    <property type="project" value="UniProtKB-SubCell"/>
</dbReference>
<evidence type="ECO:0000256" key="4">
    <source>
        <dbReference type="ARBA" id="ARBA00022847"/>
    </source>
</evidence>
<dbReference type="PANTHER" id="PTHR11328">
    <property type="entry name" value="MAJOR FACILITATOR SUPERFAMILY DOMAIN-CONTAINING PROTEIN"/>
    <property type="match status" value="1"/>
</dbReference>
<dbReference type="GO" id="GO:0006814">
    <property type="term" value="P:sodium ion transport"/>
    <property type="evidence" value="ECO:0007669"/>
    <property type="project" value="InterPro"/>
</dbReference>
<dbReference type="GO" id="GO:0008643">
    <property type="term" value="P:carbohydrate transport"/>
    <property type="evidence" value="ECO:0007669"/>
    <property type="project" value="InterPro"/>
</dbReference>
<keyword evidence="5 7" id="KW-1133">Transmembrane helix</keyword>
<dbReference type="SUPFAM" id="SSF103473">
    <property type="entry name" value="MFS general substrate transporter"/>
    <property type="match status" value="1"/>
</dbReference>
<dbReference type="GO" id="GO:0015293">
    <property type="term" value="F:symporter activity"/>
    <property type="evidence" value="ECO:0007669"/>
    <property type="project" value="UniProtKB-KW"/>
</dbReference>
<evidence type="ECO:0000256" key="7">
    <source>
        <dbReference type="SAM" id="Phobius"/>
    </source>
</evidence>
<dbReference type="EMBL" id="CVRB01000003">
    <property type="protein sequence ID" value="CRK83165.1"/>
    <property type="molecule type" value="Genomic_DNA"/>
</dbReference>
<dbReference type="Pfam" id="PF13347">
    <property type="entry name" value="MFS_2"/>
    <property type="match status" value="1"/>
</dbReference>
<dbReference type="NCBIfam" id="TIGR00792">
    <property type="entry name" value="gph"/>
    <property type="match status" value="1"/>
</dbReference>
<name>A0A0U1NYT0_9BACI</name>
<evidence type="ECO:0000313" key="9">
    <source>
        <dbReference type="EMBL" id="CRK83165.1"/>
    </source>
</evidence>
<dbReference type="InterPro" id="IPR039672">
    <property type="entry name" value="MFS_2"/>
</dbReference>
<evidence type="ECO:0000256" key="5">
    <source>
        <dbReference type="ARBA" id="ARBA00022989"/>
    </source>
</evidence>
<evidence type="ECO:0000256" key="2">
    <source>
        <dbReference type="ARBA" id="ARBA00022448"/>
    </source>
</evidence>
<dbReference type="STRING" id="1499688.BN000_03124"/>
<evidence type="ECO:0000256" key="6">
    <source>
        <dbReference type="ARBA" id="ARBA00023136"/>
    </source>
</evidence>
<feature type="transmembrane region" description="Helical" evidence="7">
    <location>
        <begin position="363"/>
        <end position="381"/>
    </location>
</feature>
<feature type="transmembrane region" description="Helical" evidence="7">
    <location>
        <begin position="12"/>
        <end position="31"/>
    </location>
</feature>
<feature type="transmembrane region" description="Helical" evidence="7">
    <location>
        <begin position="106"/>
        <end position="123"/>
    </location>
</feature>
<keyword evidence="6 7" id="KW-0472">Membrane</keyword>
<dbReference type="AlphaFoldDB" id="A0A0U1NYT0"/>
<feature type="transmembrane region" description="Helical" evidence="7">
    <location>
        <begin position="312"/>
        <end position="338"/>
    </location>
</feature>
<feature type="transmembrane region" description="Helical" evidence="7">
    <location>
        <begin position="393"/>
        <end position="415"/>
    </location>
</feature>
<evidence type="ECO:0000313" key="10">
    <source>
        <dbReference type="Proteomes" id="UP000199087"/>
    </source>
</evidence>
<dbReference type="InterPro" id="IPR001927">
    <property type="entry name" value="Na/Gal_symport"/>
</dbReference>
<gene>
    <name evidence="9" type="ORF">BN000_03124</name>
</gene>
<dbReference type="PROSITE" id="PS50850">
    <property type="entry name" value="MFS"/>
    <property type="match status" value="1"/>
</dbReference>
<keyword evidence="3 7" id="KW-0812">Transmembrane</keyword>
<feature type="transmembrane region" description="Helical" evidence="7">
    <location>
        <begin position="173"/>
        <end position="195"/>
    </location>
</feature>
<dbReference type="PANTHER" id="PTHR11328:SF36">
    <property type="entry name" value="MELIBIOSE PERMEASE"/>
    <property type="match status" value="1"/>
</dbReference>
<dbReference type="InterPro" id="IPR020846">
    <property type="entry name" value="MFS_dom"/>
</dbReference>
<proteinExistence type="predicted"/>
<dbReference type="CDD" id="cd17332">
    <property type="entry name" value="MFS_MelB_like"/>
    <property type="match status" value="1"/>
</dbReference>
<feature type="domain" description="Major facilitator superfamily (MFS) profile" evidence="8">
    <location>
        <begin position="7"/>
        <end position="416"/>
    </location>
</feature>
<dbReference type="RefSeq" id="WP_090635444.1">
    <property type="nucleotide sequence ID" value="NZ_CVRB01000003.1"/>
</dbReference>
<keyword evidence="4" id="KW-0769">Symport</keyword>
<evidence type="ECO:0000256" key="1">
    <source>
        <dbReference type="ARBA" id="ARBA00004651"/>
    </source>
</evidence>